<reference evidence="2 3" key="1">
    <citation type="submission" date="2023-07" db="EMBL/GenBank/DDBJ databases">
        <title>Sorghum-associated microbial communities from plants grown in Nebraska, USA.</title>
        <authorList>
            <person name="Schachtman D."/>
        </authorList>
    </citation>
    <scope>NUCLEOTIDE SEQUENCE [LARGE SCALE GENOMIC DNA]</scope>
    <source>
        <strain evidence="2 3">2980</strain>
    </source>
</reference>
<accession>A0ABU1SFR0</accession>
<keyword evidence="1" id="KW-0472">Membrane</keyword>
<evidence type="ECO:0008006" key="4">
    <source>
        <dbReference type="Google" id="ProtNLM"/>
    </source>
</evidence>
<feature type="transmembrane region" description="Helical" evidence="1">
    <location>
        <begin position="44"/>
        <end position="71"/>
    </location>
</feature>
<feature type="transmembrane region" description="Helical" evidence="1">
    <location>
        <begin position="18"/>
        <end position="38"/>
    </location>
</feature>
<comment type="caution">
    <text evidence="2">The sequence shown here is derived from an EMBL/GenBank/DDBJ whole genome shotgun (WGS) entry which is preliminary data.</text>
</comment>
<keyword evidence="1" id="KW-1133">Transmembrane helix</keyword>
<organism evidence="2 3">
    <name type="scientific">Microbacterium resistens</name>
    <dbReference type="NCBI Taxonomy" id="156977"/>
    <lineage>
        <taxon>Bacteria</taxon>
        <taxon>Bacillati</taxon>
        <taxon>Actinomycetota</taxon>
        <taxon>Actinomycetes</taxon>
        <taxon>Micrococcales</taxon>
        <taxon>Microbacteriaceae</taxon>
        <taxon>Microbacterium</taxon>
    </lineage>
</organism>
<evidence type="ECO:0000313" key="3">
    <source>
        <dbReference type="Proteomes" id="UP001259347"/>
    </source>
</evidence>
<evidence type="ECO:0000313" key="2">
    <source>
        <dbReference type="EMBL" id="MDR6868436.1"/>
    </source>
</evidence>
<gene>
    <name evidence="2" type="ORF">J2Y69_003052</name>
</gene>
<sequence>MTTDPLIPVATVIAAKRGFLRTAANALASAIPIGAIAIGTTGDFWIGVGLGAAGAIASSILAGTASALSILSKGIPSDYSDVALVKLSALDADEQHATLDGARGRALLRRDLR</sequence>
<name>A0ABU1SFR0_9MICO</name>
<keyword evidence="3" id="KW-1185">Reference proteome</keyword>
<evidence type="ECO:0000256" key="1">
    <source>
        <dbReference type="SAM" id="Phobius"/>
    </source>
</evidence>
<protein>
    <recommendedName>
        <fullName evidence="4">Holin</fullName>
    </recommendedName>
</protein>
<dbReference type="EMBL" id="JAVDUM010000014">
    <property type="protein sequence ID" value="MDR6868436.1"/>
    <property type="molecule type" value="Genomic_DNA"/>
</dbReference>
<dbReference type="Proteomes" id="UP001259347">
    <property type="component" value="Unassembled WGS sequence"/>
</dbReference>
<keyword evidence="1" id="KW-0812">Transmembrane</keyword>
<proteinExistence type="predicted"/>
<dbReference type="RefSeq" id="WP_310022259.1">
    <property type="nucleotide sequence ID" value="NZ_JAVDUM010000014.1"/>
</dbReference>